<dbReference type="Proteomes" id="UP000023152">
    <property type="component" value="Unassembled WGS sequence"/>
</dbReference>
<keyword evidence="1" id="KW-1133">Transmembrane helix</keyword>
<sequence length="203" mass="23769">MSCLIWMPMGCVLSERVRVDVLEIRESDEKRKGLKRVIFSVVIILIPMLWLHLFVILALFSFLDSANGRAKERTWMDMLSRIWSSNRTTLLVLFAVSELIHIYNCFGIALYKRALLICKTHFTVQDPIDTSTDTASGSSPNVSFDNYSVFFGFYFISFFIFSCYYLIALPLLWILFITLSMYIYSLFHNNFLKYIYTYNIISK</sequence>
<keyword evidence="1" id="KW-0472">Membrane</keyword>
<feature type="transmembrane region" description="Helical" evidence="1">
    <location>
        <begin position="37"/>
        <end position="63"/>
    </location>
</feature>
<reference evidence="2 3" key="1">
    <citation type="journal article" date="2013" name="Curr. Biol.">
        <title>The Genome of the Foraminiferan Reticulomyxa filosa.</title>
        <authorList>
            <person name="Glockner G."/>
            <person name="Hulsmann N."/>
            <person name="Schleicher M."/>
            <person name="Noegel A.A."/>
            <person name="Eichinger L."/>
            <person name="Gallinger C."/>
            <person name="Pawlowski J."/>
            <person name="Sierra R."/>
            <person name="Euteneuer U."/>
            <person name="Pillet L."/>
            <person name="Moustafa A."/>
            <person name="Platzer M."/>
            <person name="Groth M."/>
            <person name="Szafranski K."/>
            <person name="Schliwa M."/>
        </authorList>
    </citation>
    <scope>NUCLEOTIDE SEQUENCE [LARGE SCALE GENOMIC DNA]</scope>
</reference>
<proteinExistence type="predicted"/>
<feature type="transmembrane region" description="Helical" evidence="1">
    <location>
        <begin position="90"/>
        <end position="111"/>
    </location>
</feature>
<dbReference type="EMBL" id="ASPP01011209">
    <property type="protein sequence ID" value="ETO21891.1"/>
    <property type="molecule type" value="Genomic_DNA"/>
</dbReference>
<accession>X6N7A7</accession>
<name>X6N7A7_RETFI</name>
<protein>
    <submittedName>
        <fullName evidence="2">Uncharacterized protein</fullName>
    </submittedName>
</protein>
<dbReference type="AlphaFoldDB" id="X6N7A7"/>
<feature type="transmembrane region" description="Helical" evidence="1">
    <location>
        <begin position="173"/>
        <end position="196"/>
    </location>
</feature>
<keyword evidence="1" id="KW-0812">Transmembrane</keyword>
<comment type="caution">
    <text evidence="2">The sequence shown here is derived from an EMBL/GenBank/DDBJ whole genome shotgun (WGS) entry which is preliminary data.</text>
</comment>
<evidence type="ECO:0000256" key="1">
    <source>
        <dbReference type="SAM" id="Phobius"/>
    </source>
</evidence>
<organism evidence="2 3">
    <name type="scientific">Reticulomyxa filosa</name>
    <dbReference type="NCBI Taxonomy" id="46433"/>
    <lineage>
        <taxon>Eukaryota</taxon>
        <taxon>Sar</taxon>
        <taxon>Rhizaria</taxon>
        <taxon>Retaria</taxon>
        <taxon>Foraminifera</taxon>
        <taxon>Monothalamids</taxon>
        <taxon>Reticulomyxidae</taxon>
        <taxon>Reticulomyxa</taxon>
    </lineage>
</organism>
<keyword evidence="3" id="KW-1185">Reference proteome</keyword>
<evidence type="ECO:0000313" key="3">
    <source>
        <dbReference type="Proteomes" id="UP000023152"/>
    </source>
</evidence>
<evidence type="ECO:0000313" key="2">
    <source>
        <dbReference type="EMBL" id="ETO21891.1"/>
    </source>
</evidence>
<gene>
    <name evidence="2" type="ORF">RFI_15311</name>
</gene>
<feature type="transmembrane region" description="Helical" evidence="1">
    <location>
        <begin position="147"/>
        <end position="167"/>
    </location>
</feature>